<reference evidence="1 2" key="1">
    <citation type="submission" date="2015-05" db="EMBL/GenBank/DDBJ databases">
        <authorList>
            <person name="Wang D.B."/>
            <person name="Wang M."/>
        </authorList>
    </citation>
    <scope>NUCLEOTIDE SEQUENCE [LARGE SCALE GENOMIC DNA]</scope>
    <source>
        <strain evidence="1 2">IMCC 12053</strain>
    </source>
</reference>
<evidence type="ECO:0000313" key="1">
    <source>
        <dbReference type="EMBL" id="ALI54973.1"/>
    </source>
</evidence>
<dbReference type="KEGG" id="cmar:IMCC12053_1025"/>
<proteinExistence type="predicted"/>
<accession>A0A0N7HIE2</accession>
<organism evidence="1 2">
    <name type="scientific">Celeribacter marinus</name>
    <dbReference type="NCBI Taxonomy" id="1397108"/>
    <lineage>
        <taxon>Bacteria</taxon>
        <taxon>Pseudomonadati</taxon>
        <taxon>Pseudomonadota</taxon>
        <taxon>Alphaproteobacteria</taxon>
        <taxon>Rhodobacterales</taxon>
        <taxon>Roseobacteraceae</taxon>
        <taxon>Celeribacter</taxon>
    </lineage>
</organism>
<protein>
    <submittedName>
        <fullName evidence="1">Uncharacterized protein</fullName>
    </submittedName>
</protein>
<sequence>MKITTTLNACFLVMALLTGTIATQAAVDEYNAMRYTKSGPNAAFLQLRQHQSISVSPWAIGSQTALLEMCNNGLVAPLSSVVARDTYRHSAAQCGAYATRAIQTNPTWGLAWFTAARTAWALGDNVTARDAIARSMHLAPNEGWLAQKRVLLALNLPHSGAVAAGLEHDLTVLLSDKTTRAWLAELVAVHPTARLRITSIIDAIPRASRHTDTPKRTTFPSDPSGGM</sequence>
<dbReference type="STRING" id="1397108.IMCC12053_1025"/>
<dbReference type="Proteomes" id="UP000064920">
    <property type="component" value="Chromosome"/>
</dbReference>
<dbReference type="EMBL" id="CP012023">
    <property type="protein sequence ID" value="ALI54973.1"/>
    <property type="molecule type" value="Genomic_DNA"/>
</dbReference>
<evidence type="ECO:0000313" key="2">
    <source>
        <dbReference type="Proteomes" id="UP000064920"/>
    </source>
</evidence>
<dbReference type="PATRIC" id="fig|1397108.4.peg.1052"/>
<keyword evidence="2" id="KW-1185">Reference proteome</keyword>
<name>A0A0N7HIE2_9RHOB</name>
<gene>
    <name evidence="1" type="ORF">IMCC12053_1025</name>
</gene>
<dbReference type="OrthoDB" id="8364646at2"/>
<dbReference type="RefSeq" id="WP_062216280.1">
    <property type="nucleotide sequence ID" value="NZ_CP012023.1"/>
</dbReference>
<dbReference type="AlphaFoldDB" id="A0A0N7HIE2"/>